<sequence length="88" mass="9816">MHEKVFLFTFLLLVSGVLVQGWWYAPVHSMPKGYSDTDASGRMWTFVNGSCIEIESADNGKNPVETGNLFHSEEACKSRSQVQCNTVT</sequence>
<dbReference type="AlphaFoldDB" id="A0A2R5LBU3"/>
<evidence type="ECO:0000256" key="1">
    <source>
        <dbReference type="SAM" id="SignalP"/>
    </source>
</evidence>
<feature type="signal peptide" evidence="1">
    <location>
        <begin position="1"/>
        <end position="21"/>
    </location>
</feature>
<reference evidence="2" key="1">
    <citation type="submission" date="2018-03" db="EMBL/GenBank/DDBJ databases">
        <title>The relapsing fever spirochete Borrelia turicatae persists in the highly oxidative environment of its soft-bodied tick vector.</title>
        <authorList>
            <person name="Bourret T.J."/>
            <person name="Boyle W.K."/>
            <person name="Valenzuela J.G."/>
            <person name="Oliveira F."/>
            <person name="Lopez J.E."/>
        </authorList>
    </citation>
    <scope>NUCLEOTIDE SEQUENCE</scope>
    <source>
        <strain evidence="2">Kansas strain/isolate</strain>
        <tissue evidence="2">Salivary glands</tissue>
    </source>
</reference>
<feature type="chain" id="PRO_5015339884" evidence="1">
    <location>
        <begin position="22"/>
        <end position="88"/>
    </location>
</feature>
<evidence type="ECO:0000313" key="2">
    <source>
        <dbReference type="EMBL" id="MBY06994.1"/>
    </source>
</evidence>
<dbReference type="EMBL" id="GGLE01002868">
    <property type="protein sequence ID" value="MBY06994.1"/>
    <property type="molecule type" value="Transcribed_RNA"/>
</dbReference>
<organism evidence="2">
    <name type="scientific">Ornithodoros turicata</name>
    <dbReference type="NCBI Taxonomy" id="34597"/>
    <lineage>
        <taxon>Eukaryota</taxon>
        <taxon>Metazoa</taxon>
        <taxon>Ecdysozoa</taxon>
        <taxon>Arthropoda</taxon>
        <taxon>Chelicerata</taxon>
        <taxon>Arachnida</taxon>
        <taxon>Acari</taxon>
        <taxon>Parasitiformes</taxon>
        <taxon>Ixodida</taxon>
        <taxon>Ixodoidea</taxon>
        <taxon>Argasidae</taxon>
        <taxon>Ornithodorinae</taxon>
        <taxon>Ornithodoros</taxon>
    </lineage>
</organism>
<proteinExistence type="predicted"/>
<keyword evidence="1" id="KW-0732">Signal</keyword>
<accession>A0A2R5LBU3</accession>
<name>A0A2R5LBU3_9ACAR</name>
<protein>
    <submittedName>
        <fullName evidence="2">Putative secreted protein</fullName>
    </submittedName>
</protein>